<gene>
    <name evidence="1" type="ORF">CT0861_05219</name>
</gene>
<evidence type="ECO:0000313" key="1">
    <source>
        <dbReference type="EMBL" id="KZL75917.1"/>
    </source>
</evidence>
<proteinExistence type="predicted"/>
<dbReference type="STRING" id="708197.A0A166WRF9"/>
<name>A0A166WRF9_9PEZI</name>
<accession>A0A166WRF9</accession>
<reference evidence="1 2" key="1">
    <citation type="submission" date="2015-06" db="EMBL/GenBank/DDBJ databases">
        <title>Survival trade-offs in plant roots during colonization by closely related pathogenic and mutualistic fungi.</title>
        <authorList>
            <person name="Hacquard S."/>
            <person name="Kracher B."/>
            <person name="Hiruma K."/>
            <person name="Weinman A."/>
            <person name="Muench P."/>
            <person name="Garrido Oter R."/>
            <person name="Ver Loren van Themaat E."/>
            <person name="Dallerey J.-F."/>
            <person name="Damm U."/>
            <person name="Henrissat B."/>
            <person name="Lespinet O."/>
            <person name="Thon M."/>
            <person name="Kemen E."/>
            <person name="McHardy A.C."/>
            <person name="Schulze-Lefert P."/>
            <person name="O'Connell R.J."/>
        </authorList>
    </citation>
    <scope>NUCLEOTIDE SEQUENCE [LARGE SCALE GENOMIC DNA]</scope>
    <source>
        <strain evidence="1 2">0861</strain>
    </source>
</reference>
<evidence type="ECO:0000313" key="2">
    <source>
        <dbReference type="Proteomes" id="UP000076552"/>
    </source>
</evidence>
<protein>
    <submittedName>
        <fullName evidence="1">Uncharacterized protein</fullName>
    </submittedName>
</protein>
<sequence length="294" mass="32452">MNEGNDDPLTSLDVVMDDAVIGEDNWERRRVIERIQGSIHTYVDLMDVCHGKYGDEDDEDDADEATLLVFRFRFDPQKSSRKVTRARVNIEFLAAGKKGSVPIVEAIAPEERWTVMPTTDQESTMRGGELNFGASGVPFLQAGGTAKLERTVSRELQDATTITGSINLGRSKNSGESTVAAWNLHGNKRRETGVPDSVKVAILLRREDAEPFNAMVTLEADMDFLSGLERKFSRVPLDDPVLFNPKLAGKKPKRGRSYGVQNLAAVDMYSLCEVRMALEAPFVASPETVIGSRS</sequence>
<keyword evidence="2" id="KW-1185">Reference proteome</keyword>
<dbReference type="AlphaFoldDB" id="A0A166WRF9"/>
<dbReference type="Proteomes" id="UP000076552">
    <property type="component" value="Unassembled WGS sequence"/>
</dbReference>
<comment type="caution">
    <text evidence="1">The sequence shown here is derived from an EMBL/GenBank/DDBJ whole genome shotgun (WGS) entry which is preliminary data.</text>
</comment>
<organism evidence="1 2">
    <name type="scientific">Colletotrichum tofieldiae</name>
    <dbReference type="NCBI Taxonomy" id="708197"/>
    <lineage>
        <taxon>Eukaryota</taxon>
        <taxon>Fungi</taxon>
        <taxon>Dikarya</taxon>
        <taxon>Ascomycota</taxon>
        <taxon>Pezizomycotina</taxon>
        <taxon>Sordariomycetes</taxon>
        <taxon>Hypocreomycetidae</taxon>
        <taxon>Glomerellales</taxon>
        <taxon>Glomerellaceae</taxon>
        <taxon>Colletotrichum</taxon>
        <taxon>Colletotrichum spaethianum species complex</taxon>
    </lineage>
</organism>
<dbReference type="EMBL" id="LFIV01000019">
    <property type="protein sequence ID" value="KZL75917.1"/>
    <property type="molecule type" value="Genomic_DNA"/>
</dbReference>